<comment type="caution">
    <text evidence="1">The sequence shown here is derived from an EMBL/GenBank/DDBJ whole genome shotgun (WGS) entry which is preliminary data.</text>
</comment>
<evidence type="ECO:0000313" key="2">
    <source>
        <dbReference type="Proteomes" id="UP001159364"/>
    </source>
</evidence>
<evidence type="ECO:0000313" key="1">
    <source>
        <dbReference type="EMBL" id="KAJ8899636.1"/>
    </source>
</evidence>
<sequence>MWVLDTPRADSSGFQKPVGLSTQKAIHTKTVGSFLSKQHINSHSLTRKDWLLPSRRPKSSFEGLLLKFYRRNPKRGVVSLRHCFR</sequence>
<proteinExistence type="predicted"/>
<protein>
    <submittedName>
        <fullName evidence="1">Uncharacterized protein</fullName>
    </submittedName>
</protein>
<reference evidence="1 2" key="1">
    <citation type="submission" date="2021-09" db="EMBL/GenBank/DDBJ databases">
        <title>Genomic insights and catalytic innovation underlie evolution of tropane alkaloids biosynthesis.</title>
        <authorList>
            <person name="Wang Y.-J."/>
            <person name="Tian T."/>
            <person name="Huang J.-P."/>
            <person name="Huang S.-X."/>
        </authorList>
    </citation>
    <scope>NUCLEOTIDE SEQUENCE [LARGE SCALE GENOMIC DNA]</scope>
    <source>
        <strain evidence="1">KIB-2018</strain>
        <tissue evidence="1">Leaf</tissue>
    </source>
</reference>
<dbReference type="EMBL" id="JAIWQS010000008">
    <property type="protein sequence ID" value="KAJ8899636.1"/>
    <property type="molecule type" value="Genomic_DNA"/>
</dbReference>
<organism evidence="1 2">
    <name type="scientific">Erythroxylum novogranatense</name>
    <dbReference type="NCBI Taxonomy" id="1862640"/>
    <lineage>
        <taxon>Eukaryota</taxon>
        <taxon>Viridiplantae</taxon>
        <taxon>Streptophyta</taxon>
        <taxon>Embryophyta</taxon>
        <taxon>Tracheophyta</taxon>
        <taxon>Spermatophyta</taxon>
        <taxon>Magnoliopsida</taxon>
        <taxon>eudicotyledons</taxon>
        <taxon>Gunneridae</taxon>
        <taxon>Pentapetalae</taxon>
        <taxon>rosids</taxon>
        <taxon>fabids</taxon>
        <taxon>Malpighiales</taxon>
        <taxon>Erythroxylaceae</taxon>
        <taxon>Erythroxylum</taxon>
    </lineage>
</organism>
<accession>A0AAV8UFP5</accession>
<dbReference type="AlphaFoldDB" id="A0AAV8UFP5"/>
<keyword evidence="2" id="KW-1185">Reference proteome</keyword>
<dbReference type="Proteomes" id="UP001159364">
    <property type="component" value="Linkage Group LG08"/>
</dbReference>
<gene>
    <name evidence="1" type="ORF">K2173_018610</name>
</gene>
<name>A0AAV8UFP5_9ROSI</name>